<sequence>MHPVLSRKIPPPVDMLSLKKLGIDNEVPQVVHPKGRTYISV</sequence>
<dbReference type="EMBL" id="LR746272">
    <property type="protein sequence ID" value="CAA7401882.1"/>
    <property type="molecule type" value="Genomic_DNA"/>
</dbReference>
<keyword evidence="2" id="KW-1185">Reference proteome</keyword>
<protein>
    <submittedName>
        <fullName evidence="1">Uncharacterized protein</fullName>
    </submittedName>
</protein>
<proteinExistence type="predicted"/>
<evidence type="ECO:0000313" key="2">
    <source>
        <dbReference type="Proteomes" id="UP000663760"/>
    </source>
</evidence>
<name>A0A7I8KWH8_SPIIN</name>
<dbReference type="Proteomes" id="UP000663760">
    <property type="component" value="Chromosome 9"/>
</dbReference>
<gene>
    <name evidence="1" type="ORF">SI8410_09012560</name>
</gene>
<dbReference type="AlphaFoldDB" id="A0A7I8KWH8"/>
<reference evidence="1" key="1">
    <citation type="submission" date="2020-02" db="EMBL/GenBank/DDBJ databases">
        <authorList>
            <person name="Scholz U."/>
            <person name="Mascher M."/>
            <person name="Fiebig A."/>
        </authorList>
    </citation>
    <scope>NUCLEOTIDE SEQUENCE</scope>
</reference>
<organism evidence="1 2">
    <name type="scientific">Spirodela intermedia</name>
    <name type="common">Intermediate duckweed</name>
    <dbReference type="NCBI Taxonomy" id="51605"/>
    <lineage>
        <taxon>Eukaryota</taxon>
        <taxon>Viridiplantae</taxon>
        <taxon>Streptophyta</taxon>
        <taxon>Embryophyta</taxon>
        <taxon>Tracheophyta</taxon>
        <taxon>Spermatophyta</taxon>
        <taxon>Magnoliopsida</taxon>
        <taxon>Liliopsida</taxon>
        <taxon>Araceae</taxon>
        <taxon>Lemnoideae</taxon>
        <taxon>Spirodela</taxon>
    </lineage>
</organism>
<evidence type="ECO:0000313" key="1">
    <source>
        <dbReference type="EMBL" id="CAA7401882.1"/>
    </source>
</evidence>
<accession>A0A7I8KWH8</accession>